<gene>
    <name evidence="1" type="ORF">C0Q70_01229</name>
</gene>
<comment type="caution">
    <text evidence="1">The sequence shown here is derived from an EMBL/GenBank/DDBJ whole genome shotgun (WGS) entry which is preliminary data.</text>
</comment>
<dbReference type="AlphaFoldDB" id="A0A2T7PYV7"/>
<reference evidence="1 2" key="1">
    <citation type="submission" date="2018-04" db="EMBL/GenBank/DDBJ databases">
        <title>The genome of golden apple snail Pomacea canaliculata provides insight into stress tolerance and invasive adaptation.</title>
        <authorList>
            <person name="Liu C."/>
            <person name="Liu B."/>
            <person name="Ren Y."/>
            <person name="Zhang Y."/>
            <person name="Wang H."/>
            <person name="Li S."/>
            <person name="Jiang F."/>
            <person name="Yin L."/>
            <person name="Zhang G."/>
            <person name="Qian W."/>
            <person name="Fan W."/>
        </authorList>
    </citation>
    <scope>NUCLEOTIDE SEQUENCE [LARGE SCALE GENOMIC DNA]</scope>
    <source>
        <strain evidence="1">SZHN2017</strain>
        <tissue evidence="1">Muscle</tissue>
    </source>
</reference>
<name>A0A2T7PYV7_POMCA</name>
<proteinExistence type="predicted"/>
<dbReference type="EMBL" id="PZQS01000001">
    <property type="protein sequence ID" value="PVD38613.1"/>
    <property type="molecule type" value="Genomic_DNA"/>
</dbReference>
<keyword evidence="2" id="KW-1185">Reference proteome</keyword>
<protein>
    <submittedName>
        <fullName evidence="1">Uncharacterized protein</fullName>
    </submittedName>
</protein>
<accession>A0A2T7PYV7</accession>
<sequence>MALKPKSAPAQTVESRFVKNKTDAMKEIEAWVKKDDDPLISHEAIRVAGQLTENVTEDRMLRAKLWELSKERYKVPECMCKLSL</sequence>
<evidence type="ECO:0000313" key="2">
    <source>
        <dbReference type="Proteomes" id="UP000245119"/>
    </source>
</evidence>
<evidence type="ECO:0000313" key="1">
    <source>
        <dbReference type="EMBL" id="PVD38613.1"/>
    </source>
</evidence>
<organism evidence="1 2">
    <name type="scientific">Pomacea canaliculata</name>
    <name type="common">Golden apple snail</name>
    <dbReference type="NCBI Taxonomy" id="400727"/>
    <lineage>
        <taxon>Eukaryota</taxon>
        <taxon>Metazoa</taxon>
        <taxon>Spiralia</taxon>
        <taxon>Lophotrochozoa</taxon>
        <taxon>Mollusca</taxon>
        <taxon>Gastropoda</taxon>
        <taxon>Caenogastropoda</taxon>
        <taxon>Architaenioglossa</taxon>
        <taxon>Ampullarioidea</taxon>
        <taxon>Ampullariidae</taxon>
        <taxon>Pomacea</taxon>
    </lineage>
</organism>
<dbReference type="Proteomes" id="UP000245119">
    <property type="component" value="Linkage Group LG1"/>
</dbReference>